<dbReference type="EMBL" id="CAMXCT020000142">
    <property type="protein sequence ID" value="CAL1127925.1"/>
    <property type="molecule type" value="Genomic_DNA"/>
</dbReference>
<reference evidence="4" key="2">
    <citation type="submission" date="2024-04" db="EMBL/GenBank/DDBJ databases">
        <authorList>
            <person name="Chen Y."/>
            <person name="Shah S."/>
            <person name="Dougan E. K."/>
            <person name="Thang M."/>
            <person name="Chan C."/>
        </authorList>
    </citation>
    <scope>NUCLEOTIDE SEQUENCE [LARGE SCALE GENOMIC DNA]</scope>
</reference>
<organism evidence="3">
    <name type="scientific">Cladocopium goreaui</name>
    <dbReference type="NCBI Taxonomy" id="2562237"/>
    <lineage>
        <taxon>Eukaryota</taxon>
        <taxon>Sar</taxon>
        <taxon>Alveolata</taxon>
        <taxon>Dinophyceae</taxon>
        <taxon>Suessiales</taxon>
        <taxon>Symbiodiniaceae</taxon>
        <taxon>Cladocopium</taxon>
    </lineage>
</organism>
<feature type="compositionally biased region" description="Basic and acidic residues" evidence="2">
    <location>
        <begin position="1"/>
        <end position="20"/>
    </location>
</feature>
<evidence type="ECO:0000313" key="5">
    <source>
        <dbReference type="Proteomes" id="UP001152797"/>
    </source>
</evidence>
<accession>A0A9P1BKW2</accession>
<name>A0A9P1BKW2_9DINO</name>
<dbReference type="EMBL" id="CAMXCT010000142">
    <property type="protein sequence ID" value="CAI3974550.1"/>
    <property type="molecule type" value="Genomic_DNA"/>
</dbReference>
<keyword evidence="1" id="KW-0175">Coiled coil</keyword>
<protein>
    <submittedName>
        <fullName evidence="3">Uncharacterized protein</fullName>
    </submittedName>
</protein>
<evidence type="ECO:0000313" key="3">
    <source>
        <dbReference type="EMBL" id="CAI3974550.1"/>
    </source>
</evidence>
<evidence type="ECO:0000256" key="2">
    <source>
        <dbReference type="SAM" id="MobiDB-lite"/>
    </source>
</evidence>
<dbReference type="AlphaFoldDB" id="A0A9P1BKW2"/>
<evidence type="ECO:0000256" key="1">
    <source>
        <dbReference type="SAM" id="Coils"/>
    </source>
</evidence>
<gene>
    <name evidence="3" type="ORF">C1SCF055_LOCUS2942</name>
</gene>
<dbReference type="EMBL" id="CAMXCT030000142">
    <property type="protein sequence ID" value="CAL4761862.1"/>
    <property type="molecule type" value="Genomic_DNA"/>
</dbReference>
<sequence length="137" mass="15562">MYGKLEEEQAKLSDGKDEVFGKLPGLPKDSWMLPRLASAAKTRIAHLESLMRELEKEADADDTAREPHEDQHAEFIRQGSIHMQQRAKAREAANKAIEAMRSAQERCKEEQEKLAEGRLQVHLVQAQVLSLKQIMDS</sequence>
<comment type="caution">
    <text evidence="3">The sequence shown here is derived from an EMBL/GenBank/DDBJ whole genome shotgun (WGS) entry which is preliminary data.</text>
</comment>
<dbReference type="Proteomes" id="UP001152797">
    <property type="component" value="Unassembled WGS sequence"/>
</dbReference>
<feature type="region of interest" description="Disordered" evidence="2">
    <location>
        <begin position="1"/>
        <end position="25"/>
    </location>
</feature>
<reference evidence="3" key="1">
    <citation type="submission" date="2022-10" db="EMBL/GenBank/DDBJ databases">
        <authorList>
            <person name="Chen Y."/>
            <person name="Dougan E. K."/>
            <person name="Chan C."/>
            <person name="Rhodes N."/>
            <person name="Thang M."/>
        </authorList>
    </citation>
    <scope>NUCLEOTIDE SEQUENCE</scope>
</reference>
<keyword evidence="5" id="KW-1185">Reference proteome</keyword>
<proteinExistence type="predicted"/>
<feature type="coiled-coil region" evidence="1">
    <location>
        <begin position="37"/>
        <end position="120"/>
    </location>
</feature>
<dbReference type="OrthoDB" id="433086at2759"/>
<evidence type="ECO:0000313" key="4">
    <source>
        <dbReference type="EMBL" id="CAL1127925.1"/>
    </source>
</evidence>